<name>A0AA88UES9_9ASTE</name>
<feature type="region of interest" description="Disordered" evidence="2">
    <location>
        <begin position="1"/>
        <end position="23"/>
    </location>
</feature>
<dbReference type="InterPro" id="IPR025659">
    <property type="entry name" value="Tubby-like_C"/>
</dbReference>
<reference evidence="3" key="1">
    <citation type="submission" date="2022-12" db="EMBL/GenBank/DDBJ databases">
        <title>Draft genome assemblies for two species of Escallonia (Escalloniales).</title>
        <authorList>
            <person name="Chanderbali A."/>
            <person name="Dervinis C."/>
            <person name="Anghel I."/>
            <person name="Soltis D."/>
            <person name="Soltis P."/>
            <person name="Zapata F."/>
        </authorList>
    </citation>
    <scope>NUCLEOTIDE SEQUENCE</scope>
    <source>
        <strain evidence="3">UCBG92.1500</strain>
        <tissue evidence="3">Leaf</tissue>
    </source>
</reference>
<protein>
    <submittedName>
        <fullName evidence="3">Uncharacterized protein</fullName>
    </submittedName>
</protein>
<evidence type="ECO:0000256" key="1">
    <source>
        <dbReference type="ARBA" id="ARBA00005437"/>
    </source>
</evidence>
<evidence type="ECO:0000256" key="2">
    <source>
        <dbReference type="SAM" id="MobiDB-lite"/>
    </source>
</evidence>
<dbReference type="Gene3D" id="2.40.160.200">
    <property type="entry name" value="LURP1-related"/>
    <property type="match status" value="1"/>
</dbReference>
<dbReference type="PANTHER" id="PTHR31087:SF95">
    <property type="entry name" value="EXPRESSED PROTEIN"/>
    <property type="match status" value="1"/>
</dbReference>
<keyword evidence="4" id="KW-1185">Reference proteome</keyword>
<accession>A0AA88UES9</accession>
<dbReference type="Proteomes" id="UP001187471">
    <property type="component" value="Unassembled WGS sequence"/>
</dbReference>
<dbReference type="InterPro" id="IPR007612">
    <property type="entry name" value="LOR"/>
</dbReference>
<comment type="similarity">
    <text evidence="1">Belongs to the LOR family.</text>
</comment>
<gene>
    <name evidence="3" type="ORF">RJ640_010402</name>
</gene>
<sequence>MSRIHPAENNNNSSRTSSSAGADHRDLAASEFALRLTVWKRSSMSFQGTDGFTVFDGHGRLAFRVDNYTRMSSSRCVAGGGGGGAGLVLMDGSGKALLTLIPQAFSMQHQWSGYRGGEDECCGVSKRSGIAASSKSSSRNITSSNKKRVFTMRRPSSLLMILPGSSGNTPCEAEVFVEKTPTPTPTRVSPPSSGGGGGGTTRSTVDNFRIEGSFRRRNCKIKDAGTGQVAAKIARKRAAAANISSTTTLLDFGDDVFNLVIQPGFDPDLMMAFVVILDRICGGAKPYTPVLCS</sequence>
<dbReference type="AlphaFoldDB" id="A0AA88UES9"/>
<dbReference type="PANTHER" id="PTHR31087">
    <property type="match status" value="1"/>
</dbReference>
<dbReference type="EMBL" id="JAVXUO010001488">
    <property type="protein sequence ID" value="KAK2981885.1"/>
    <property type="molecule type" value="Genomic_DNA"/>
</dbReference>
<proteinExistence type="inferred from homology"/>
<dbReference type="Pfam" id="PF04525">
    <property type="entry name" value="LOR"/>
    <property type="match status" value="1"/>
</dbReference>
<organism evidence="3 4">
    <name type="scientific">Escallonia rubra</name>
    <dbReference type="NCBI Taxonomy" id="112253"/>
    <lineage>
        <taxon>Eukaryota</taxon>
        <taxon>Viridiplantae</taxon>
        <taxon>Streptophyta</taxon>
        <taxon>Embryophyta</taxon>
        <taxon>Tracheophyta</taxon>
        <taxon>Spermatophyta</taxon>
        <taxon>Magnoliopsida</taxon>
        <taxon>eudicotyledons</taxon>
        <taxon>Gunneridae</taxon>
        <taxon>Pentapetalae</taxon>
        <taxon>asterids</taxon>
        <taxon>campanulids</taxon>
        <taxon>Escalloniales</taxon>
        <taxon>Escalloniaceae</taxon>
        <taxon>Escallonia</taxon>
    </lineage>
</organism>
<evidence type="ECO:0000313" key="3">
    <source>
        <dbReference type="EMBL" id="KAK2981885.1"/>
    </source>
</evidence>
<feature type="compositionally biased region" description="Low complexity" evidence="2">
    <location>
        <begin position="9"/>
        <end position="19"/>
    </location>
</feature>
<dbReference type="SUPFAM" id="SSF54518">
    <property type="entry name" value="Tubby C-terminal domain-like"/>
    <property type="match status" value="1"/>
</dbReference>
<dbReference type="InterPro" id="IPR038595">
    <property type="entry name" value="LOR_sf"/>
</dbReference>
<feature type="region of interest" description="Disordered" evidence="2">
    <location>
        <begin position="180"/>
        <end position="205"/>
    </location>
</feature>
<comment type="caution">
    <text evidence="3">The sequence shown here is derived from an EMBL/GenBank/DDBJ whole genome shotgun (WGS) entry which is preliminary data.</text>
</comment>
<evidence type="ECO:0000313" key="4">
    <source>
        <dbReference type="Proteomes" id="UP001187471"/>
    </source>
</evidence>